<dbReference type="InterPro" id="IPR004763">
    <property type="entry name" value="CusA-like"/>
</dbReference>
<evidence type="ECO:0000256" key="8">
    <source>
        <dbReference type="SAM" id="Phobius"/>
    </source>
</evidence>
<feature type="transmembrane region" description="Helical" evidence="8">
    <location>
        <begin position="339"/>
        <end position="355"/>
    </location>
</feature>
<keyword evidence="10" id="KW-1185">Reference proteome</keyword>
<dbReference type="InterPro" id="IPR027463">
    <property type="entry name" value="AcrB_DN_DC_subdom"/>
</dbReference>
<keyword evidence="4" id="KW-1003">Cell membrane</keyword>
<reference evidence="9 10" key="1">
    <citation type="submission" date="2020-08" db="EMBL/GenBank/DDBJ databases">
        <title>Complete genome sequence of Entomobacter blattae G55GP.</title>
        <authorList>
            <person name="Poehlein A."/>
            <person name="Guzman J."/>
            <person name="Daniel R."/>
            <person name="Vilcinskas A."/>
        </authorList>
    </citation>
    <scope>NUCLEOTIDE SEQUENCE [LARGE SCALE GENOMIC DNA]</scope>
    <source>
        <strain evidence="9 10">G55GP</strain>
    </source>
</reference>
<dbReference type="Proteomes" id="UP000516349">
    <property type="component" value="Chromosome"/>
</dbReference>
<name>A0A7H1NQK0_9PROT</name>
<dbReference type="KEGG" id="ebla:JGUZn3_08270"/>
<keyword evidence="6 8" id="KW-1133">Transmembrane helix</keyword>
<accession>A0A7H1NQK0</accession>
<evidence type="ECO:0000256" key="2">
    <source>
        <dbReference type="ARBA" id="ARBA00010942"/>
    </source>
</evidence>
<evidence type="ECO:0000256" key="5">
    <source>
        <dbReference type="ARBA" id="ARBA00022692"/>
    </source>
</evidence>
<feature type="transmembrane region" description="Helical" evidence="8">
    <location>
        <begin position="988"/>
        <end position="1012"/>
    </location>
</feature>
<proteinExistence type="inferred from homology"/>
<comment type="subcellular location">
    <subcellularLocation>
        <location evidence="1">Cell membrane</location>
        <topology evidence="1">Multi-pass membrane protein</topology>
    </subcellularLocation>
</comment>
<dbReference type="AlphaFoldDB" id="A0A7H1NQK0"/>
<dbReference type="PRINTS" id="PR00702">
    <property type="entry name" value="ACRIFLAVINRP"/>
</dbReference>
<dbReference type="GO" id="GO:0008324">
    <property type="term" value="F:monoatomic cation transmembrane transporter activity"/>
    <property type="evidence" value="ECO:0007669"/>
    <property type="project" value="InterPro"/>
</dbReference>
<dbReference type="Gene3D" id="3.30.70.1320">
    <property type="entry name" value="Multidrug efflux transporter AcrB pore domain like"/>
    <property type="match status" value="1"/>
</dbReference>
<gene>
    <name evidence="9" type="primary">czcA_1</name>
    <name evidence="9" type="ORF">JGUZn3_08270</name>
</gene>
<dbReference type="PANTHER" id="PTHR32063:SF24">
    <property type="entry name" value="CATION EFFLUX SYSTEM (ACRB_ACRD_ACRF FAMILY)"/>
    <property type="match status" value="1"/>
</dbReference>
<dbReference type="GO" id="GO:0005886">
    <property type="term" value="C:plasma membrane"/>
    <property type="evidence" value="ECO:0007669"/>
    <property type="project" value="UniProtKB-SubCell"/>
</dbReference>
<keyword evidence="5 8" id="KW-0812">Transmembrane</keyword>
<dbReference type="EMBL" id="CP060244">
    <property type="protein sequence ID" value="QNT78060.1"/>
    <property type="molecule type" value="Genomic_DNA"/>
</dbReference>
<feature type="transmembrane region" description="Helical" evidence="8">
    <location>
        <begin position="362"/>
        <end position="382"/>
    </location>
</feature>
<feature type="transmembrane region" description="Helical" evidence="8">
    <location>
        <begin position="860"/>
        <end position="877"/>
    </location>
</feature>
<evidence type="ECO:0000256" key="3">
    <source>
        <dbReference type="ARBA" id="ARBA00022448"/>
    </source>
</evidence>
<protein>
    <submittedName>
        <fullName evidence="9">Cobalt-zinc-cadmium resistance protein CzcA</fullName>
    </submittedName>
</protein>
<dbReference type="SUPFAM" id="SSF82714">
    <property type="entry name" value="Multidrug efflux transporter AcrB TolC docking domain, DN and DC subdomains"/>
    <property type="match status" value="2"/>
</dbReference>
<dbReference type="Gene3D" id="3.30.70.1430">
    <property type="entry name" value="Multidrug efflux transporter AcrB pore domain"/>
    <property type="match status" value="2"/>
</dbReference>
<keyword evidence="3" id="KW-0813">Transport</keyword>
<dbReference type="PANTHER" id="PTHR32063">
    <property type="match status" value="1"/>
</dbReference>
<dbReference type="SUPFAM" id="SSF82693">
    <property type="entry name" value="Multidrug efflux transporter AcrB pore domain, PN1, PN2, PC1 and PC2 subdomains"/>
    <property type="match status" value="2"/>
</dbReference>
<dbReference type="Gene3D" id="3.30.2090.10">
    <property type="entry name" value="Multidrug efflux transporter AcrB TolC docking domain, DN and DC subdomains"/>
    <property type="match status" value="2"/>
</dbReference>
<evidence type="ECO:0000256" key="7">
    <source>
        <dbReference type="ARBA" id="ARBA00023136"/>
    </source>
</evidence>
<organism evidence="9 10">
    <name type="scientific">Entomobacter blattae</name>
    <dbReference type="NCBI Taxonomy" id="2762277"/>
    <lineage>
        <taxon>Bacteria</taxon>
        <taxon>Pseudomonadati</taxon>
        <taxon>Pseudomonadota</taxon>
        <taxon>Alphaproteobacteria</taxon>
        <taxon>Acetobacterales</taxon>
        <taxon>Acetobacteraceae</taxon>
        <taxon>Entomobacter</taxon>
    </lineage>
</organism>
<keyword evidence="7 8" id="KW-0472">Membrane</keyword>
<evidence type="ECO:0000313" key="10">
    <source>
        <dbReference type="Proteomes" id="UP000516349"/>
    </source>
</evidence>
<evidence type="ECO:0000256" key="6">
    <source>
        <dbReference type="ARBA" id="ARBA00022989"/>
    </source>
</evidence>
<feature type="transmembrane region" description="Helical" evidence="8">
    <location>
        <begin position="468"/>
        <end position="491"/>
    </location>
</feature>
<comment type="similarity">
    <text evidence="2">Belongs to the resistance-nodulation-cell division (RND) (TC 2.A.6) family.</text>
</comment>
<dbReference type="NCBIfam" id="TIGR00914">
    <property type="entry name" value="2A0601"/>
    <property type="match status" value="1"/>
</dbReference>
<feature type="transmembrane region" description="Helical" evidence="8">
    <location>
        <begin position="388"/>
        <end position="407"/>
    </location>
</feature>
<feature type="transmembrane region" description="Helical" evidence="8">
    <location>
        <begin position="436"/>
        <end position="456"/>
    </location>
</feature>
<dbReference type="RefSeq" id="WP_203414439.1">
    <property type="nucleotide sequence ID" value="NZ_CP060244.1"/>
</dbReference>
<dbReference type="SUPFAM" id="SSF82866">
    <property type="entry name" value="Multidrug efflux transporter AcrB transmembrane domain"/>
    <property type="match status" value="2"/>
</dbReference>
<dbReference type="Gene3D" id="3.30.70.1440">
    <property type="entry name" value="Multidrug efflux transporter AcrB pore domain"/>
    <property type="match status" value="1"/>
</dbReference>
<dbReference type="InterPro" id="IPR001036">
    <property type="entry name" value="Acrflvin-R"/>
</dbReference>
<feature type="transmembrane region" description="Helical" evidence="8">
    <location>
        <begin position="909"/>
        <end position="936"/>
    </location>
</feature>
<sequence>MLRFIKALLRHGGIIMGLCAVLTIAGIIDLRTLPVEPVPDISPKQVMLSVTAPGLPTEEVERLVTLPAETAMAGIPGIVNLRSITRTGLTVLYLQFREDTDIYLDRTLVSQKLDDIRANIFLGNVTFSLGPLATGMGEILSFQLKGANYQLEDLFQIMKWKVIPQLKLVPGVIEVNNNGGAEKTFRVSINNDRMIENHISLSSVYDALDGVNKAVSGNWLDINDEHSNIVGRTLIKDLEDFGNIQVSASQKGSVIHLRDIGEVGFAARPRFGGASRDGKGEIINGVILLQQGASAKATLKNLQEAIPRIQATLPQGVSMDVYYSRAHLTDETIHTVKENLLWGAILVLVVLLVVLGDLRASLVIVSVIPFSLVMAMVGMHYLGISANLLSLGAIDFGMIVDGSLVIVEKVMSARRIEYSDMADLVAHNWTQVVRPVTFAIMIIILVYLPILTLQSVEGRMFRPMGQTVILALIASLLFSLFCIPIIARLCVRVGSHHKDTFFIRFVRKYYTPIFYWCMQNTTKVFGIALIVLVFSGVLATRLGGEFIPQLQEGSLVLNSVRYPSISLDSSLRSVQEIEKVLTSFPDVRTVVSNTGTAIIPTDPQGWEETDTFIYLKPKSEWKTASTQEGLVKAFDEALQKNIIGSTFTWSQPIEMRMHDLLSGVRSQIALSFYGDDVRKLVSLAKQAATLMKTIPGAADVAAREVESNPTLHIDVDRTMTGRLNVDTQEILKTVTALAGYIGPPVSMNGSLIPTQAVFMLQDRDSLDDIRNLAVFNRDGVPVRLSQVTHMTREDTPVSIRHNRGSRQVVVQANVRGRDINSFVVEAQEKIRTQLPLPHGYRVEWGGQFNNMKSALARLEVVVPIAIFLIFCLLIVALGNVALAVLVLVNLPFAATGGIIALYIRGMPFSISASIGFIALFGIAVLNGVVLVSYISYKRQREEKPVLEAIHEAVEDRFRPVMATASVACLGFFPMAFSMSEGGEVEKPLATVVMGGLVSSTALTLLVIPALYARMAKYFKKSL</sequence>
<feature type="transmembrane region" description="Helical" evidence="8">
    <location>
        <begin position="7"/>
        <end position="28"/>
    </location>
</feature>
<dbReference type="GO" id="GO:0042910">
    <property type="term" value="F:xenobiotic transmembrane transporter activity"/>
    <property type="evidence" value="ECO:0007669"/>
    <property type="project" value="TreeGrafter"/>
</dbReference>
<dbReference type="Gene3D" id="1.20.1640.10">
    <property type="entry name" value="Multidrug efflux transporter AcrB transmembrane domain"/>
    <property type="match status" value="2"/>
</dbReference>
<evidence type="ECO:0000256" key="1">
    <source>
        <dbReference type="ARBA" id="ARBA00004651"/>
    </source>
</evidence>
<feature type="transmembrane region" description="Helical" evidence="8">
    <location>
        <begin position="957"/>
        <end position="976"/>
    </location>
</feature>
<dbReference type="Pfam" id="PF00873">
    <property type="entry name" value="ACR_tran"/>
    <property type="match status" value="1"/>
</dbReference>
<feature type="transmembrane region" description="Helical" evidence="8">
    <location>
        <begin position="512"/>
        <end position="539"/>
    </location>
</feature>
<feature type="transmembrane region" description="Helical" evidence="8">
    <location>
        <begin position="884"/>
        <end position="903"/>
    </location>
</feature>
<evidence type="ECO:0000313" key="9">
    <source>
        <dbReference type="EMBL" id="QNT78060.1"/>
    </source>
</evidence>
<evidence type="ECO:0000256" key="4">
    <source>
        <dbReference type="ARBA" id="ARBA00022475"/>
    </source>
</evidence>